<feature type="transmembrane region" description="Helical" evidence="2">
    <location>
        <begin position="58"/>
        <end position="78"/>
    </location>
</feature>
<proteinExistence type="predicted"/>
<name>A0A7W9JDG9_9ACTN</name>
<accession>A0A7W9JDG9</accession>
<dbReference type="Proteomes" id="UP000549971">
    <property type="component" value="Unassembled WGS sequence"/>
</dbReference>
<reference evidence="3 4" key="1">
    <citation type="submission" date="2020-08" db="EMBL/GenBank/DDBJ databases">
        <title>Sequencing the genomes of 1000 actinobacteria strains.</title>
        <authorList>
            <person name="Klenk H.-P."/>
        </authorList>
    </citation>
    <scope>NUCLEOTIDE SEQUENCE [LARGE SCALE GENOMIC DNA]</scope>
    <source>
        <strain evidence="3 4">DSM 28967</strain>
    </source>
</reference>
<feature type="compositionally biased region" description="Basic and acidic residues" evidence="1">
    <location>
        <begin position="19"/>
        <end position="39"/>
    </location>
</feature>
<keyword evidence="2" id="KW-1133">Transmembrane helix</keyword>
<gene>
    <name evidence="3" type="ORF">HDA39_006506</name>
</gene>
<evidence type="ECO:0000256" key="2">
    <source>
        <dbReference type="SAM" id="Phobius"/>
    </source>
</evidence>
<evidence type="ECO:0000313" key="3">
    <source>
        <dbReference type="EMBL" id="MBB5839772.1"/>
    </source>
</evidence>
<dbReference type="AlphaFoldDB" id="A0A7W9JDG9"/>
<dbReference type="EMBL" id="JACHMY010000001">
    <property type="protein sequence ID" value="MBB5839772.1"/>
    <property type="molecule type" value="Genomic_DNA"/>
</dbReference>
<protein>
    <submittedName>
        <fullName evidence="3">Uncharacterized protein</fullName>
    </submittedName>
</protein>
<organism evidence="3 4">
    <name type="scientific">Kribbella italica</name>
    <dbReference type="NCBI Taxonomy" id="1540520"/>
    <lineage>
        <taxon>Bacteria</taxon>
        <taxon>Bacillati</taxon>
        <taxon>Actinomycetota</taxon>
        <taxon>Actinomycetes</taxon>
        <taxon>Propionibacteriales</taxon>
        <taxon>Kribbellaceae</taxon>
        <taxon>Kribbella</taxon>
    </lineage>
</organism>
<sequence>MTKSDDEFGDLLRETFVSKENQVDRLPEAIKDPKTDHRATATAGSRDAAGGGSRNRRFTPVLAGAAAVVIVLGGAFVVRQNLPQPTTLPAPAVTTTQPSVRPGTAQALVLSEDIRIWAAALKGIIEREPGAPAYYVTDAAQENENGARGKPFTDLEKTGIASLLAPQKVEWIAKRPVLADPCAPDAGGPYVNVGKIVDRAGHVEIDAGIWRGCLAGRWLTFRLDQKAGDWKVTGTIGPEAIS</sequence>
<keyword evidence="4" id="KW-1185">Reference proteome</keyword>
<comment type="caution">
    <text evidence="3">The sequence shown here is derived from an EMBL/GenBank/DDBJ whole genome shotgun (WGS) entry which is preliminary data.</text>
</comment>
<keyword evidence="2" id="KW-0812">Transmembrane</keyword>
<keyword evidence="2" id="KW-0472">Membrane</keyword>
<evidence type="ECO:0000256" key="1">
    <source>
        <dbReference type="SAM" id="MobiDB-lite"/>
    </source>
</evidence>
<feature type="region of interest" description="Disordered" evidence="1">
    <location>
        <begin position="19"/>
        <end position="54"/>
    </location>
</feature>
<evidence type="ECO:0000313" key="4">
    <source>
        <dbReference type="Proteomes" id="UP000549971"/>
    </source>
</evidence>
<dbReference type="RefSeq" id="WP_184801664.1">
    <property type="nucleotide sequence ID" value="NZ_JACHMY010000001.1"/>
</dbReference>